<dbReference type="GO" id="GO:0005576">
    <property type="term" value="C:extracellular region"/>
    <property type="evidence" value="ECO:0007669"/>
    <property type="project" value="UniProtKB-SubCell"/>
</dbReference>
<feature type="domain" description="Peptidase S6" evidence="5">
    <location>
        <begin position="29"/>
        <end position="318"/>
    </location>
</feature>
<dbReference type="PRINTS" id="PR00921">
    <property type="entry name" value="IGASERPTASE"/>
</dbReference>
<keyword evidence="3" id="KW-0964">Secreted</keyword>
<dbReference type="InterPro" id="IPR000710">
    <property type="entry name" value="Peptidase_S6"/>
</dbReference>
<dbReference type="GO" id="GO:0006508">
    <property type="term" value="P:proteolysis"/>
    <property type="evidence" value="ECO:0007669"/>
    <property type="project" value="InterPro"/>
</dbReference>
<gene>
    <name evidence="6" type="primary">prrB_1</name>
    <name evidence="6" type="ORF">NCTC11541_00762</name>
</gene>
<keyword evidence="4" id="KW-0732">Signal</keyword>
<dbReference type="Proteomes" id="UP000278157">
    <property type="component" value="Chromosome"/>
</dbReference>
<dbReference type="InterPro" id="IPR030396">
    <property type="entry name" value="Peptidase_S6_dom"/>
</dbReference>
<keyword evidence="6" id="KW-0378">Hydrolase</keyword>
<dbReference type="InterPro" id="IPR036709">
    <property type="entry name" value="Autotransporte_beta_dom_sf"/>
</dbReference>
<evidence type="ECO:0000313" key="6">
    <source>
        <dbReference type="EMBL" id="VEG84726.1"/>
    </source>
</evidence>
<dbReference type="RefSeq" id="WP_027303974.1">
    <property type="nucleotide sequence ID" value="NZ_CBCRZS010000006.1"/>
</dbReference>
<protein>
    <submittedName>
        <fullName evidence="6">Anti-codon nuclease masking agent</fullName>
        <ecNumber evidence="6">3.4.21.-</ecNumber>
    </submittedName>
</protein>
<proteinExistence type="predicted"/>
<accession>A0A448KMU7</accession>
<name>A0A448KMU7_CAMUP</name>
<reference evidence="6 7" key="1">
    <citation type="submission" date="2018-12" db="EMBL/GenBank/DDBJ databases">
        <authorList>
            <consortium name="Pathogen Informatics"/>
        </authorList>
    </citation>
    <scope>NUCLEOTIDE SEQUENCE [LARGE SCALE GENOMIC DNA]</scope>
    <source>
        <strain evidence="6 7">NCTC11541</strain>
    </source>
</reference>
<dbReference type="EC" id="3.4.21.-" evidence="6"/>
<evidence type="ECO:0000313" key="7">
    <source>
        <dbReference type="Proteomes" id="UP000278157"/>
    </source>
</evidence>
<dbReference type="SUPFAM" id="SSF103515">
    <property type="entry name" value="Autotransporter"/>
    <property type="match status" value="1"/>
</dbReference>
<dbReference type="GO" id="GO:0004252">
    <property type="term" value="F:serine-type endopeptidase activity"/>
    <property type="evidence" value="ECO:0007669"/>
    <property type="project" value="InterPro"/>
</dbReference>
<organism evidence="6 7">
    <name type="scientific">Campylobacter upsaliensis</name>
    <dbReference type="NCBI Taxonomy" id="28080"/>
    <lineage>
        <taxon>Bacteria</taxon>
        <taxon>Pseudomonadati</taxon>
        <taxon>Campylobacterota</taxon>
        <taxon>Epsilonproteobacteria</taxon>
        <taxon>Campylobacterales</taxon>
        <taxon>Campylobacteraceae</taxon>
        <taxon>Campylobacter</taxon>
    </lineage>
</organism>
<dbReference type="EMBL" id="LR134372">
    <property type="protein sequence ID" value="VEG84726.1"/>
    <property type="molecule type" value="Genomic_DNA"/>
</dbReference>
<dbReference type="Gene3D" id="2.160.20.20">
    <property type="match status" value="1"/>
</dbReference>
<evidence type="ECO:0000259" key="5">
    <source>
        <dbReference type="PROSITE" id="PS51691"/>
    </source>
</evidence>
<dbReference type="Pfam" id="PF24078">
    <property type="entry name" value="Beta-sol_PIC_HAP1_IgA0_2nd"/>
    <property type="match status" value="1"/>
</dbReference>
<comment type="subcellular location">
    <subcellularLocation>
        <location evidence="1">Cell envelope</location>
    </subcellularLocation>
    <subcellularLocation>
        <location evidence="2">Secreted</location>
    </subcellularLocation>
</comment>
<evidence type="ECO:0000256" key="2">
    <source>
        <dbReference type="ARBA" id="ARBA00004613"/>
    </source>
</evidence>
<evidence type="ECO:0000256" key="3">
    <source>
        <dbReference type="ARBA" id="ARBA00022525"/>
    </source>
</evidence>
<dbReference type="InterPro" id="IPR012332">
    <property type="entry name" value="Autotransporter_pectin_lyase_C"/>
</dbReference>
<dbReference type="GO" id="GO:0030313">
    <property type="term" value="C:cell envelope"/>
    <property type="evidence" value="ECO:0007669"/>
    <property type="project" value="UniProtKB-SubCell"/>
</dbReference>
<evidence type="ECO:0000256" key="4">
    <source>
        <dbReference type="ARBA" id="ARBA00022729"/>
    </source>
</evidence>
<evidence type="ECO:0000256" key="1">
    <source>
        <dbReference type="ARBA" id="ARBA00004196"/>
    </source>
</evidence>
<dbReference type="Gene3D" id="2.40.128.130">
    <property type="entry name" value="Autotransporter beta-domain"/>
    <property type="match status" value="1"/>
</dbReference>
<dbReference type="OrthoDB" id="5318987at2"/>
<dbReference type="PROSITE" id="PS51691">
    <property type="entry name" value="PEPTIDASE_S6"/>
    <property type="match status" value="1"/>
</dbReference>
<dbReference type="InterPro" id="IPR057393">
    <property type="entry name" value="PIC_HAP1_IgA0_b-sol2"/>
</dbReference>
<sequence>MKTKRIKNKKIGVIIVLSTTLVGGLDAQIIHIDKFFYRDFLDLGQNKGAFTTGAKDVIIHSLKQPGVSVSFEAPIIDQSARSNNGNSTALGRNFVITATHVAGSSGDSSDALVNSLNAEVKRWGQTSYKISEDSRSNNYGYDVSFTRFNKYIVEGEMEIFDAKLESYSKDKEQKNLETLKKYLTNNATNNKGELIIFQAGSGILSLFNAPGNGFNRAGIAAISGTRGGSFSRPIDLERITYENSTANQNVNARGIQLIEFTDKTWVNGISPGDSGSGFYIYDKTKKKWLLLGVTSKADLVGQGSAGVAVATKADFEEFKKQNEWEFDLKGGQNWTFEKQVGQQAEFKQNGSNSKQLQTDKDIVFQNGGTIDLKADMDLMVSGQVGGLVFKAKANNGTTETTYTITSNGTNNNMPFGFNGAGLDIEENVKVEWGLGFINGKKTADDALHKVGKGTLIFKTAPQNPSSDGKYGYLRVGDGKVIFNTDKQVLDGVHLTSGRGTLELTKDKAQAFGARKNTSSIDAKLPNHFILDQNKVTELGFYFGNGGGNFDLKGNSLTLNTISSNDAHANIINTDTTQNSPSAITIEGYGYDTSKNKTHEKANTIIHASFGQDTKNSTTTSPNTNNNLNLIYKGNGTAALIFDGNIDAKGLEVGNGKVVLQGHPTTHAYIRNENVTATQYGKPGQKNFLNLVKGAEGKSLPTWMDLSRPSTLDQPDWDHRVFKFERIDLSSGAKLDIGREATLDGHIEANSGSVINFGGDIEHYIDKKDGENTTGNGFDYRQEVEKKTLTDKNIANQTTHFHGSITADNTTITSGIYDFNAKLNLTNNANLTADYLTLDREKHNSGAILTMNNSTANVKNLIFRSLNGNHSGIINASGSGTLQVTQSLGFEKSSFDLSNLNSINGMNKPGQYDIFAKDKSNITGANTTITGNVGVMGGSTLNIQSINLESVNKNSIIVDGQGSTLNVSDKISTRNQDNVTILIRGVSNANHATLSATKGIELSGSATKGLNINCSGKVGVECFNNTQTSNIILASGGKLDANNLKATNLALNVSVDKNSDFLAKGKTLESSASSVALNFELGKEREFDIDAKSQSHITLNAYTANDTTKATNALYQGTLKADNSRIDVALSNITAKVDLSNGASLNIAQGGTLTLDNTHNSISLNGNNTTLKADTIIADKLNNLTLNVMGGAKFNVRDFVFKSGTLSNSAFYGENVHLQEGANLTLNGGGLINHNLYISGKSNFNTNSNDVLLSGGKTLVVGGESNFKVDNNDGTLSVNGGGNTKIQTELGSTLGIKKLLAQGGSSVSIELDLPQGYTKSTQKNFSIEANKGSNVYLTSWDMNRESFDSKKTTSLKTDDNSRIHFDTLTHDMTKTNNTQTPIAANLSISQHLHLENVGKQSSGSQPFKMMTIKNENALSPRNQIHSSSDSLSLAAQVGTSEDRFHALKVENSKNLTLENGTRIDVKLDSSIKTNHNDSLALNKYYTLISAGSITDKRTDKRVNFSFTSAMPLHWNTIVEEGQVKVKFLKEDPSSYKELSKHINNDKLLDVLIQHNPKDDFVQMAGTASQYEELEGHLGKIDKDMNDIAKNSVNIVEKVLLTNNQNINARVSQVRYTQKNFALAPVLLASNDVEAMSLAFEELETKRNKVWANTSAGAFTEGRGDANLKFYSINVGYDKVFDRDNGELMLGVMAGLGRSNYDASIFNNQATLVNFGFYGLYQTGNHEFQTNLSISSINGDRSVQGVLGSENAKSNSYGLLSHNYYKYHYALKKGEKFESFIKPMGLLSVGYDGIGTYKGSNYAQKGFDAFNIGLGAGVEYALVGEKESYGFSLLARQNIYNSANQVFVSLSNAKSFIGYELNAEPLTFELDFIGRRELDKGFGLQYGFSIMSDVEGGYGGRGNINLEYKF</sequence>
<dbReference type="Gene3D" id="2.40.10.120">
    <property type="match status" value="1"/>
</dbReference>
<dbReference type="Pfam" id="PF02395">
    <property type="entry name" value="Peptidase_S6"/>
    <property type="match status" value="2"/>
</dbReference>